<gene>
    <name evidence="4" type="ORF">EDB95_3783</name>
</gene>
<dbReference type="RefSeq" id="WP_133995804.1">
    <property type="nucleotide sequence ID" value="NZ_SODV01000002.1"/>
</dbReference>
<dbReference type="EMBL" id="SODV01000002">
    <property type="protein sequence ID" value="TDW95962.1"/>
    <property type="molecule type" value="Genomic_DNA"/>
</dbReference>
<evidence type="ECO:0000259" key="2">
    <source>
        <dbReference type="Pfam" id="PF19081"/>
    </source>
</evidence>
<evidence type="ECO:0000259" key="3">
    <source>
        <dbReference type="Pfam" id="PF19408"/>
    </source>
</evidence>
<dbReference type="Proteomes" id="UP000294498">
    <property type="component" value="Unassembled WGS sequence"/>
</dbReference>
<organism evidence="4 5">
    <name type="scientific">Dinghuibacter silviterrae</name>
    <dbReference type="NCBI Taxonomy" id="1539049"/>
    <lineage>
        <taxon>Bacteria</taxon>
        <taxon>Pseudomonadati</taxon>
        <taxon>Bacteroidota</taxon>
        <taxon>Chitinophagia</taxon>
        <taxon>Chitinophagales</taxon>
        <taxon>Chitinophagaceae</taxon>
        <taxon>Dinghuibacter</taxon>
    </lineage>
</organism>
<feature type="domain" description="PKD-like" evidence="3">
    <location>
        <begin position="294"/>
        <end position="360"/>
    </location>
</feature>
<feature type="chain" id="PRO_5020608226" evidence="1">
    <location>
        <begin position="19"/>
        <end position="815"/>
    </location>
</feature>
<sequence length="815" mass="85635">MKSLLGILCVFWCIPTLAQMQACPANINFAQGTLTDWGAYTGLFNDNTNNRQIADSVSYPMNQAAPAGTIGATTISEYQLPSMNGISVITTSTNDYFGGFPTIPTINGYSYYQSVLLGSTAISHSNGGGQGGYVRGIRYLISVPPGPTTTPYTMTYAYAMVLENGTHNSDQQPMFSATLAVGDSIITCASPSYLLPTNNNAQNGGTGATLDSAAAKAEGFAPSRNPSVNQNPNSPTGGHLYDVWWKSWVEVTFDLSAYRGRVVTLTFEADNCVPGGHFAYAYVALRNTCAGLLISGDTVACTNSDLMYSVPSLAGATYSWSVPADWSILSGASTNIIQVAAGVDPGKIVVHEVNGCANLHDTLNVITAPPTIPGSLVGTNTVCTGTNSSTLDLTGSRGSVLNWLYSTNNGTTWTSIADTNRTYTAQNLTATTTYAAMIQNGQSCAVDTSGTATVTVDPKSVGGSLEPPFTEVCTGQNKGAILTLTGATGNPSGWQTSLDGGVTWSPMVPPDTSHTYGIQNVTGNTDYRVVVQSGVCPADTSSVAQVTLLPALFPQVDITPADTLICYGATAPLGASVTIGTSYTWTHTSPLSGASSGSIPYTPYAIDATATPTTSSMYILTVYNTGCPNPLVDTFQVNVYPQIVVNAGHDTAVVINQPLQLDARSSDSNDTFSWTPATGLSSTEIYDPVAIENGEQTTIHYTVTATAANGCTGDAGITVTVFRTPADIFVPSGFTPGLNIDNIFRPILVGISSLQFFRVYNRYGQLVYSTSSTETGWDGTVNGKPQPSEAYVWMVQGTTYLGKTIFKKGTVVLMR</sequence>
<keyword evidence="5" id="KW-1185">Reference proteome</keyword>
<dbReference type="AlphaFoldDB" id="A0A4V3GKK1"/>
<dbReference type="Pfam" id="PF19408">
    <property type="entry name" value="PKD_6"/>
    <property type="match status" value="1"/>
</dbReference>
<evidence type="ECO:0000313" key="5">
    <source>
        <dbReference type="Proteomes" id="UP000294498"/>
    </source>
</evidence>
<keyword evidence="1" id="KW-0732">Signal</keyword>
<feature type="domain" description="Ig-like" evidence="2">
    <location>
        <begin position="371"/>
        <end position="458"/>
    </location>
</feature>
<feature type="signal peptide" evidence="1">
    <location>
        <begin position="1"/>
        <end position="18"/>
    </location>
</feature>
<dbReference type="Pfam" id="PF13585">
    <property type="entry name" value="CHU_C"/>
    <property type="match status" value="1"/>
</dbReference>
<dbReference type="InterPro" id="IPR045829">
    <property type="entry name" value="PKD_6"/>
</dbReference>
<evidence type="ECO:0000313" key="4">
    <source>
        <dbReference type="EMBL" id="TDW95962.1"/>
    </source>
</evidence>
<name>A0A4V3GKK1_9BACT</name>
<protein>
    <submittedName>
        <fullName evidence="4">Gliding motility-associated-like protein</fullName>
    </submittedName>
</protein>
<evidence type="ECO:0000256" key="1">
    <source>
        <dbReference type="SAM" id="SignalP"/>
    </source>
</evidence>
<proteinExistence type="predicted"/>
<dbReference type="OrthoDB" id="1490014at2"/>
<comment type="caution">
    <text evidence="4">The sequence shown here is derived from an EMBL/GenBank/DDBJ whole genome shotgun (WGS) entry which is preliminary data.</text>
</comment>
<reference evidence="4 5" key="1">
    <citation type="submission" date="2019-03" db="EMBL/GenBank/DDBJ databases">
        <title>Genomic Encyclopedia of Type Strains, Phase IV (KMG-IV): sequencing the most valuable type-strain genomes for metagenomic binning, comparative biology and taxonomic classification.</title>
        <authorList>
            <person name="Goeker M."/>
        </authorList>
    </citation>
    <scope>NUCLEOTIDE SEQUENCE [LARGE SCALE GENOMIC DNA]</scope>
    <source>
        <strain evidence="4 5">DSM 100059</strain>
    </source>
</reference>
<dbReference type="Pfam" id="PF19081">
    <property type="entry name" value="Ig_7"/>
    <property type="match status" value="1"/>
</dbReference>
<accession>A0A4V3GKK1</accession>
<dbReference type="InterPro" id="IPR044023">
    <property type="entry name" value="Ig_7"/>
</dbReference>